<dbReference type="RefSeq" id="WP_039458388.1">
    <property type="nucleotide sequence ID" value="NZ_JWLZ01000036.1"/>
</dbReference>
<comment type="caution">
    <text evidence="2">The sequence shown here is derived from an EMBL/GenBank/DDBJ whole genome shotgun (WGS) entry which is preliminary data.</text>
</comment>
<dbReference type="Gene3D" id="3.30.300.250">
    <property type="match status" value="1"/>
</dbReference>
<dbReference type="PROSITE" id="PS51257">
    <property type="entry name" value="PROKAR_LIPOPROTEIN"/>
    <property type="match status" value="1"/>
</dbReference>
<dbReference type="AlphaFoldDB" id="A0A0B9H7L1"/>
<gene>
    <name evidence="2" type="ORF">RJ45_03990</name>
</gene>
<dbReference type="Proteomes" id="UP000031278">
    <property type="component" value="Unassembled WGS sequence"/>
</dbReference>
<evidence type="ECO:0008006" key="4">
    <source>
        <dbReference type="Google" id="ProtNLM"/>
    </source>
</evidence>
<evidence type="ECO:0000256" key="1">
    <source>
        <dbReference type="SAM" id="SignalP"/>
    </source>
</evidence>
<keyword evidence="1" id="KW-0732">Signal</keyword>
<name>A0A0B9H7L1_9GAMM</name>
<dbReference type="EMBL" id="JWLZ01000036">
    <property type="protein sequence ID" value="KHT64902.1"/>
    <property type="molecule type" value="Genomic_DNA"/>
</dbReference>
<evidence type="ECO:0000313" key="3">
    <source>
        <dbReference type="Proteomes" id="UP000031278"/>
    </source>
</evidence>
<reference evidence="2 3" key="1">
    <citation type="submission" date="2014-12" db="EMBL/GenBank/DDBJ databases">
        <title>Genome sequencing of Photobacterium gaetbulicola AD005a.</title>
        <authorList>
            <person name="Adrian T.G.S."/>
            <person name="Chan K.G."/>
        </authorList>
    </citation>
    <scope>NUCLEOTIDE SEQUENCE [LARGE SCALE GENOMIC DNA]</scope>
    <source>
        <strain evidence="2 3">AD005a</strain>
    </source>
</reference>
<protein>
    <recommendedName>
        <fullName evidence="4">Lipoprotein</fullName>
    </recommendedName>
</protein>
<accession>A0A0B9H7L1</accession>
<evidence type="ECO:0000313" key="2">
    <source>
        <dbReference type="EMBL" id="KHT64902.1"/>
    </source>
</evidence>
<feature type="signal peptide" evidence="1">
    <location>
        <begin position="1"/>
        <end position="20"/>
    </location>
</feature>
<sequence>MLKRTLVLLGAVLLAGCASNSEQQAIMDLAKARAMAINNKAPYEKIDQYQIMKAQARENIVEITILYGGGGKTPPTRAAKSAALNYCNSAELSPMVSEGVNYNIVIMDMRGRPMVTQPITAEVCSQLAN</sequence>
<organism evidence="2 3">
    <name type="scientific">Photobacterium gaetbulicola</name>
    <dbReference type="NCBI Taxonomy" id="1295392"/>
    <lineage>
        <taxon>Bacteria</taxon>
        <taxon>Pseudomonadati</taxon>
        <taxon>Pseudomonadota</taxon>
        <taxon>Gammaproteobacteria</taxon>
        <taxon>Vibrionales</taxon>
        <taxon>Vibrionaceae</taxon>
        <taxon>Photobacterium</taxon>
    </lineage>
</organism>
<feature type="chain" id="PRO_5002146729" description="Lipoprotein" evidence="1">
    <location>
        <begin position="21"/>
        <end position="129"/>
    </location>
</feature>
<dbReference type="InterPro" id="IPR016502">
    <property type="entry name" value="T2SSS_2"/>
</dbReference>
<proteinExistence type="predicted"/>
<dbReference type="Pfam" id="PF16549">
    <property type="entry name" value="T2SSS_2"/>
    <property type="match status" value="1"/>
</dbReference>